<evidence type="ECO:0008006" key="3">
    <source>
        <dbReference type="Google" id="ProtNLM"/>
    </source>
</evidence>
<proteinExistence type="predicted"/>
<dbReference type="PROSITE" id="PS51257">
    <property type="entry name" value="PROKAR_LIPOPROTEIN"/>
    <property type="match status" value="1"/>
</dbReference>
<comment type="caution">
    <text evidence="1">The sequence shown here is derived from an EMBL/GenBank/DDBJ whole genome shotgun (WGS) entry which is preliminary data.</text>
</comment>
<reference evidence="2" key="1">
    <citation type="journal article" date="2019" name="Int. J. Syst. Evol. Microbiol.">
        <title>The Global Catalogue of Microorganisms (GCM) 10K type strain sequencing project: providing services to taxonomists for standard genome sequencing and annotation.</title>
        <authorList>
            <consortium name="The Broad Institute Genomics Platform"/>
            <consortium name="The Broad Institute Genome Sequencing Center for Infectious Disease"/>
            <person name="Wu L."/>
            <person name="Ma J."/>
        </authorList>
    </citation>
    <scope>NUCLEOTIDE SEQUENCE [LARGE SCALE GENOMIC DNA]</scope>
    <source>
        <strain evidence="2">CGMCC 1.15180</strain>
    </source>
</reference>
<evidence type="ECO:0000313" key="2">
    <source>
        <dbReference type="Proteomes" id="UP001597361"/>
    </source>
</evidence>
<name>A0ABW4VU88_9BACT</name>
<evidence type="ECO:0000313" key="1">
    <source>
        <dbReference type="EMBL" id="MFD2037321.1"/>
    </source>
</evidence>
<protein>
    <recommendedName>
        <fullName evidence="3">Auto-transporter adhesin head GIN domain-containing protein</fullName>
    </recommendedName>
</protein>
<sequence length="232" mass="26046">MKTSNKLLFSFLGFAWLSMVGCMLASVHLLESKPFVKDAVVSSTPVDDDYSVVSIQDFGKLALVMSKDTRIERRKISFEGNDEHVSEDVDPYFVEVRDDTLFISNAEIKQYETWTLHVDRQIKSLILNNVTEVNALNAFEYDSLKILASNSSFRLPRDHGLAFLAFKGEAGAHLSVDGIANLEIHLNQSKADVTQFLGKVSGELIDAQVSLPKETTEVALKKNTNSKFYFWN</sequence>
<organism evidence="1 2">
    <name type="scientific">Belliella marina</name>
    <dbReference type="NCBI Taxonomy" id="1644146"/>
    <lineage>
        <taxon>Bacteria</taxon>
        <taxon>Pseudomonadati</taxon>
        <taxon>Bacteroidota</taxon>
        <taxon>Cytophagia</taxon>
        <taxon>Cytophagales</taxon>
        <taxon>Cyclobacteriaceae</taxon>
        <taxon>Belliella</taxon>
    </lineage>
</organism>
<dbReference type="Proteomes" id="UP001597361">
    <property type="component" value="Unassembled WGS sequence"/>
</dbReference>
<dbReference type="RefSeq" id="WP_376889098.1">
    <property type="nucleotide sequence ID" value="NZ_JBHUHR010000046.1"/>
</dbReference>
<accession>A0ABW4VU88</accession>
<gene>
    <name evidence="1" type="ORF">ACFSKL_21160</name>
</gene>
<dbReference type="EMBL" id="JBHUHR010000046">
    <property type="protein sequence ID" value="MFD2037321.1"/>
    <property type="molecule type" value="Genomic_DNA"/>
</dbReference>
<keyword evidence="2" id="KW-1185">Reference proteome</keyword>